<protein>
    <submittedName>
        <fullName evidence="1">Uncharacterized protein</fullName>
    </submittedName>
</protein>
<evidence type="ECO:0000313" key="1">
    <source>
        <dbReference type="EMBL" id="KAJ8632976.1"/>
    </source>
</evidence>
<organism evidence="1 2">
    <name type="scientific">Persea americana</name>
    <name type="common">Avocado</name>
    <dbReference type="NCBI Taxonomy" id="3435"/>
    <lineage>
        <taxon>Eukaryota</taxon>
        <taxon>Viridiplantae</taxon>
        <taxon>Streptophyta</taxon>
        <taxon>Embryophyta</taxon>
        <taxon>Tracheophyta</taxon>
        <taxon>Spermatophyta</taxon>
        <taxon>Magnoliopsida</taxon>
        <taxon>Magnoliidae</taxon>
        <taxon>Laurales</taxon>
        <taxon>Lauraceae</taxon>
        <taxon>Persea</taxon>
    </lineage>
</organism>
<accession>A0ACC2LIC1</accession>
<keyword evidence="2" id="KW-1185">Reference proteome</keyword>
<gene>
    <name evidence="1" type="ORF">MRB53_026312</name>
</gene>
<name>A0ACC2LIC1_PERAE</name>
<dbReference type="Proteomes" id="UP001234297">
    <property type="component" value="Chromosome 8"/>
</dbReference>
<comment type="caution">
    <text evidence="1">The sequence shown here is derived from an EMBL/GenBank/DDBJ whole genome shotgun (WGS) entry which is preliminary data.</text>
</comment>
<dbReference type="EMBL" id="CM056816">
    <property type="protein sequence ID" value="KAJ8632976.1"/>
    <property type="molecule type" value="Genomic_DNA"/>
</dbReference>
<reference evidence="1 2" key="1">
    <citation type="journal article" date="2022" name="Hortic Res">
        <title>A haplotype resolved chromosomal level avocado genome allows analysis of novel avocado genes.</title>
        <authorList>
            <person name="Nath O."/>
            <person name="Fletcher S.J."/>
            <person name="Hayward A."/>
            <person name="Shaw L.M."/>
            <person name="Masouleh A.K."/>
            <person name="Furtado A."/>
            <person name="Henry R.J."/>
            <person name="Mitter N."/>
        </authorList>
    </citation>
    <scope>NUCLEOTIDE SEQUENCE [LARGE SCALE GENOMIC DNA]</scope>
    <source>
        <strain evidence="2">cv. Hass</strain>
    </source>
</reference>
<proteinExistence type="predicted"/>
<sequence>MCCCNAYASNKLWSWLEQNPVFCCNASKKDLMKTKESKMGSPFTRSPFDFRTTYRILAVGRTGAAGRWIKILAVRRAEVASCWGEDNSDRWKDGSAGSRNGRS</sequence>
<evidence type="ECO:0000313" key="2">
    <source>
        <dbReference type="Proteomes" id="UP001234297"/>
    </source>
</evidence>